<evidence type="ECO:0000256" key="1">
    <source>
        <dbReference type="SAM" id="Phobius"/>
    </source>
</evidence>
<name>A0A939DS25_9ALTE</name>
<evidence type="ECO:0000313" key="2">
    <source>
        <dbReference type="EMBL" id="MBN7827709.1"/>
    </source>
</evidence>
<sequence length="79" mass="8824">MIPVKYASYVFSFFMSLLMSGIMSLAISIINLGWVDNMLSIWLRAWSMAFIIAFPTIIAVTPVVRKLVSLVLARQPANS</sequence>
<organism evidence="2 3">
    <name type="scientific">Bowmanella dokdonensis</name>
    <dbReference type="NCBI Taxonomy" id="751969"/>
    <lineage>
        <taxon>Bacteria</taxon>
        <taxon>Pseudomonadati</taxon>
        <taxon>Pseudomonadota</taxon>
        <taxon>Gammaproteobacteria</taxon>
        <taxon>Alteromonadales</taxon>
        <taxon>Alteromonadaceae</taxon>
        <taxon>Bowmanella</taxon>
    </lineage>
</organism>
<dbReference type="AlphaFoldDB" id="A0A939DS25"/>
<feature type="transmembrane region" description="Helical" evidence="1">
    <location>
        <begin position="12"/>
        <end position="35"/>
    </location>
</feature>
<evidence type="ECO:0000313" key="3">
    <source>
        <dbReference type="Proteomes" id="UP000664654"/>
    </source>
</evidence>
<dbReference type="Pfam" id="PF11391">
    <property type="entry name" value="DUF2798"/>
    <property type="match status" value="1"/>
</dbReference>
<keyword evidence="1" id="KW-1133">Transmembrane helix</keyword>
<dbReference type="Proteomes" id="UP000664654">
    <property type="component" value="Unassembled WGS sequence"/>
</dbReference>
<protein>
    <submittedName>
        <fullName evidence="2">DUF2798 domain-containing protein</fullName>
    </submittedName>
</protein>
<feature type="transmembrane region" description="Helical" evidence="1">
    <location>
        <begin position="41"/>
        <end position="64"/>
    </location>
</feature>
<keyword evidence="3" id="KW-1185">Reference proteome</keyword>
<dbReference type="RefSeq" id="WP_206575818.1">
    <property type="nucleotide sequence ID" value="NZ_JAFKCV010000025.1"/>
</dbReference>
<gene>
    <name evidence="2" type="ORF">J0A66_20930</name>
</gene>
<proteinExistence type="predicted"/>
<dbReference type="InterPro" id="IPR021529">
    <property type="entry name" value="DUF2798"/>
</dbReference>
<accession>A0A939DS25</accession>
<keyword evidence="1" id="KW-0812">Transmembrane</keyword>
<comment type="caution">
    <text evidence="2">The sequence shown here is derived from an EMBL/GenBank/DDBJ whole genome shotgun (WGS) entry which is preliminary data.</text>
</comment>
<keyword evidence="1" id="KW-0472">Membrane</keyword>
<dbReference type="EMBL" id="JAFKCV010000025">
    <property type="protein sequence ID" value="MBN7827709.1"/>
    <property type="molecule type" value="Genomic_DNA"/>
</dbReference>
<reference evidence="2" key="1">
    <citation type="submission" date="2021-03" db="EMBL/GenBank/DDBJ databases">
        <title>novel species isolated from a fishpond in China.</title>
        <authorList>
            <person name="Lu H."/>
            <person name="Cai Z."/>
        </authorList>
    </citation>
    <scope>NUCLEOTIDE SEQUENCE</scope>
    <source>
        <strain evidence="2">JCM 30855</strain>
    </source>
</reference>